<dbReference type="EMBL" id="MH025918">
    <property type="protein sequence ID" value="AXB49732.1"/>
    <property type="molecule type" value="Genomic_DNA"/>
</dbReference>
<proteinExistence type="predicted"/>
<reference evidence="3" key="1">
    <citation type="submission" date="2018-03" db="EMBL/GenBank/DDBJ databases">
        <authorList>
            <person name="Keele B.F."/>
        </authorList>
    </citation>
    <scope>NUCLEOTIDE SEQUENCE</scope>
    <source>
        <strain evidence="4">N10</strain>
        <strain evidence="3">R25</strain>
        <strain evidence="5">R35</strain>
        <strain evidence="2">R7</strain>
        <strain evidence="1">R8</strain>
    </source>
</reference>
<dbReference type="EMBL" id="MH025919">
    <property type="protein sequence ID" value="AXB49903.1"/>
    <property type="molecule type" value="Genomic_DNA"/>
</dbReference>
<dbReference type="Proteomes" id="UP000275389">
    <property type="component" value="Segment"/>
</dbReference>
<dbReference type="EMBL" id="MH025916">
    <property type="protein sequence ID" value="AXB49386.1"/>
    <property type="molecule type" value="Genomic_DNA"/>
</dbReference>
<evidence type="ECO:0000313" key="2">
    <source>
        <dbReference type="EMBL" id="AXB49560.1"/>
    </source>
</evidence>
<evidence type="ECO:0000313" key="1">
    <source>
        <dbReference type="EMBL" id="AXB49386.1"/>
    </source>
</evidence>
<organismHost>
    <name type="scientific">Phacochoerus africanus</name>
    <name type="common">Warthog</name>
    <dbReference type="NCBI Taxonomy" id="41426"/>
</organismHost>
<organismHost>
    <name type="scientific">Ornithodoros</name>
    <name type="common">relapsing fever ticks</name>
    <dbReference type="NCBI Taxonomy" id="6937"/>
</organismHost>
<dbReference type="Pfam" id="PF01671">
    <property type="entry name" value="ASFV_360"/>
    <property type="match status" value="1"/>
</dbReference>
<accession>A0A2Z5DFL9</accession>
<dbReference type="Proteomes" id="UP000273742">
    <property type="component" value="Segment"/>
</dbReference>
<dbReference type="EMBL" id="MH025920">
    <property type="protein sequence ID" value="AXB50076.1"/>
    <property type="molecule type" value="Genomic_DNA"/>
</dbReference>
<dbReference type="Proteomes" id="UP000282153">
    <property type="component" value="Segment"/>
</dbReference>
<evidence type="ECO:0000313" key="5">
    <source>
        <dbReference type="EMBL" id="AXB50076.1"/>
    </source>
</evidence>
<dbReference type="Proteomes" id="UP000267661">
    <property type="component" value="Segment"/>
</dbReference>
<organism evidence="3">
    <name type="scientific">African swine fever virus</name>
    <name type="common">ASFV</name>
    <dbReference type="NCBI Taxonomy" id="10497"/>
    <lineage>
        <taxon>Viruses</taxon>
        <taxon>Varidnaviria</taxon>
        <taxon>Bamfordvirae</taxon>
        <taxon>Nucleocytoviricota</taxon>
        <taxon>Pokkesviricetes</taxon>
        <taxon>Asfuvirales</taxon>
        <taxon>Asfarviridae</taxon>
        <taxon>Asfivirus</taxon>
        <taxon>Asfivirus haemorrhagiae</taxon>
    </lineage>
</organism>
<dbReference type="InterPro" id="IPR002595">
    <property type="entry name" value="ASFV_MGF360"/>
</dbReference>
<evidence type="ECO:0000313" key="4">
    <source>
        <dbReference type="EMBL" id="AXB49903.1"/>
    </source>
</evidence>
<reference evidence="3" key="2">
    <citation type="submission" date="2018-07" db="EMBL/GenBank/DDBJ databases">
        <title>Five whole genome sequences of African swine fever virus genotype IX from domestic pigs in Uganda.</title>
        <authorList>
            <person name="Masembe C."/>
            <person name="Sreenu V.B."/>
            <person name="Filipe A.D.S."/>
            <person name="Wilkie G."/>
            <person name="Ogweng P."/>
            <person name="Mayega F.J."/>
            <person name="Muwanika V."/>
            <person name="Biek R."/>
            <person name="Palmarini M."/>
            <person name="Davison A."/>
        </authorList>
    </citation>
    <scope>NUCLEOTIDE SEQUENCE [LARGE SCALE GENOMIC DNA]</scope>
    <source>
        <strain evidence="4">N10</strain>
        <strain evidence="3">R25</strain>
        <strain evidence="5">R35</strain>
        <strain evidence="2">R7</strain>
        <strain evidence="1">R8</strain>
    </source>
</reference>
<sequence>MSTPSSLQVLVKRVLDFQHVSEDDYCILKCCGLWWHGGPIILSTNEDNQMMIKSASFKDGLEINLALMKAVQENNCSLIELFTEWGADINSGLVTVNTEYTRNLCQNLGAKEILNKREILEVFLKLKNFKSSSNIIVSHELLDNNPLFLSEDNDYLRRIINCNLRRISINFILDEISFNEKLTRFWYSQAVLYNLTEAIQYFYQKYKQFKDWRLICGLAFNNVFDLHEIYNKEKVSMDINQMIEITCAYICSYSTIYYCFVMGADINRAMITSVTKSYTCNLFFCIDLGATAFEECLEIAKQQDNNELVKILSLKNYYSPDSSLISLKITDPEKINILLDEENYESKNGLIYEESNIKLFFHNSDDIF</sequence>
<name>A0A2Z5DFL9_ASF</name>
<organismHost>
    <name type="scientific">Phacochoerus aethiopicus</name>
    <name type="common">Warthog</name>
    <dbReference type="NCBI Taxonomy" id="85517"/>
</organismHost>
<organismHost>
    <name type="scientific">Ornithodoros moubata</name>
    <name type="common">Soft tick</name>
    <name type="synonym">Argasid tick</name>
    <dbReference type="NCBI Taxonomy" id="6938"/>
</organismHost>
<evidence type="ECO:0000313" key="3">
    <source>
        <dbReference type="EMBL" id="AXB49732.1"/>
    </source>
</evidence>
<dbReference type="Proteomes" id="UP000276891">
    <property type="component" value="Segment"/>
</dbReference>
<dbReference type="GO" id="GO:0042330">
    <property type="term" value="P:taxis"/>
    <property type="evidence" value="ECO:0007669"/>
    <property type="project" value="InterPro"/>
</dbReference>
<protein>
    <submittedName>
        <fullName evidence="3">p360-17R</fullName>
    </submittedName>
</protein>
<dbReference type="EMBL" id="MH025917">
    <property type="protein sequence ID" value="AXB49560.1"/>
    <property type="molecule type" value="Genomic_DNA"/>
</dbReference>
<gene>
    <name evidence="3" type="primary">360-17R</name>
</gene>
<dbReference type="SMR" id="A0A2Z5DFL9"/>
<organismHost>
    <name type="scientific">Potamochoerus larvatus</name>
    <name type="common">Bushpig</name>
    <dbReference type="NCBI Taxonomy" id="273792"/>
</organismHost>
<organismHost>
    <name type="scientific">Sus scrofa</name>
    <name type="common">Pig</name>
    <dbReference type="NCBI Taxonomy" id="9823"/>
</organismHost>